<dbReference type="InterPro" id="IPR045749">
    <property type="entry name" value="DUF6090"/>
</dbReference>
<keyword evidence="1" id="KW-0472">Membrane</keyword>
<keyword evidence="1" id="KW-0812">Transmembrane</keyword>
<proteinExistence type="predicted"/>
<dbReference type="AlphaFoldDB" id="A0A3B0RDP8"/>
<evidence type="ECO:0000313" key="2">
    <source>
        <dbReference type="EMBL" id="VAV86188.1"/>
    </source>
</evidence>
<sequence>MAKLFNKIRKQLVSEKPSSVRTANYLKYAIGEIVLVVIGILIALSINNWNDLRKDRAKELHYLSNIKSDLQLNIEELQNYIDVRTTRIASANVVIDYFEGKPLTNLNTFSRNAVNIYTWRKFYQINNTYQELVNSGNLALISNDSIKNTLLNLESLYKKLKYEEEHFRYDAEIMLYEPSYGVLDLNPIVKKYTYDMSNGKAGENVQLPKANFEEMLKDIKQKNGFVMAVYEFTVMNAQFEEMKSMSEGLIILIETEINKNQ</sequence>
<evidence type="ECO:0000256" key="1">
    <source>
        <dbReference type="SAM" id="Phobius"/>
    </source>
</evidence>
<organism evidence="2">
    <name type="scientific">hydrothermal vent metagenome</name>
    <dbReference type="NCBI Taxonomy" id="652676"/>
    <lineage>
        <taxon>unclassified sequences</taxon>
        <taxon>metagenomes</taxon>
        <taxon>ecological metagenomes</taxon>
    </lineage>
</organism>
<gene>
    <name evidence="2" type="ORF">MNBD_BACTEROID02-224</name>
</gene>
<keyword evidence="1" id="KW-1133">Transmembrane helix</keyword>
<protein>
    <submittedName>
        <fullName evidence="2">Uncharacterized protein</fullName>
    </submittedName>
</protein>
<dbReference type="Pfam" id="PF19578">
    <property type="entry name" value="DUF6090"/>
    <property type="match status" value="1"/>
</dbReference>
<accession>A0A3B0RDP8</accession>
<dbReference type="EMBL" id="UOEB01000304">
    <property type="protein sequence ID" value="VAV86188.1"/>
    <property type="molecule type" value="Genomic_DNA"/>
</dbReference>
<reference evidence="2" key="1">
    <citation type="submission" date="2018-06" db="EMBL/GenBank/DDBJ databases">
        <authorList>
            <person name="Zhirakovskaya E."/>
        </authorList>
    </citation>
    <scope>NUCLEOTIDE SEQUENCE</scope>
</reference>
<name>A0A3B0RDP8_9ZZZZ</name>
<feature type="transmembrane region" description="Helical" evidence="1">
    <location>
        <begin position="25"/>
        <end position="46"/>
    </location>
</feature>